<dbReference type="Proteomes" id="UP000290958">
    <property type="component" value="Unassembled WGS sequence"/>
</dbReference>
<evidence type="ECO:0000256" key="7">
    <source>
        <dbReference type="ARBA" id="ARBA00023049"/>
    </source>
</evidence>
<evidence type="ECO:0000259" key="10">
    <source>
        <dbReference type="Pfam" id="PF00675"/>
    </source>
</evidence>
<evidence type="ECO:0000256" key="2">
    <source>
        <dbReference type="ARBA" id="ARBA00007261"/>
    </source>
</evidence>
<evidence type="ECO:0000256" key="8">
    <source>
        <dbReference type="RuleBase" id="RU004447"/>
    </source>
</evidence>
<dbReference type="AlphaFoldDB" id="A0A4Q1KLY7"/>
<dbReference type="GO" id="GO:0046872">
    <property type="term" value="F:metal ion binding"/>
    <property type="evidence" value="ECO:0007669"/>
    <property type="project" value="UniProtKB-KW"/>
</dbReference>
<evidence type="ECO:0000256" key="9">
    <source>
        <dbReference type="SAM" id="SignalP"/>
    </source>
</evidence>
<evidence type="ECO:0000313" key="12">
    <source>
        <dbReference type="EMBL" id="RXR29794.1"/>
    </source>
</evidence>
<dbReference type="PANTHER" id="PTHR43690">
    <property type="entry name" value="NARDILYSIN"/>
    <property type="match status" value="1"/>
</dbReference>
<evidence type="ECO:0000256" key="5">
    <source>
        <dbReference type="ARBA" id="ARBA00022801"/>
    </source>
</evidence>
<feature type="chain" id="PRO_5020482083" evidence="9">
    <location>
        <begin position="29"/>
        <end position="963"/>
    </location>
</feature>
<keyword evidence="4" id="KW-0479">Metal-binding</keyword>
<evidence type="ECO:0000313" key="13">
    <source>
        <dbReference type="Proteomes" id="UP000290958"/>
    </source>
</evidence>
<evidence type="ECO:0000256" key="1">
    <source>
        <dbReference type="ARBA" id="ARBA00001947"/>
    </source>
</evidence>
<comment type="cofactor">
    <cofactor evidence="1">
        <name>Zn(2+)</name>
        <dbReference type="ChEBI" id="CHEBI:29105"/>
    </cofactor>
</comment>
<feature type="domain" description="Peptidase M16 C-terminal" evidence="11">
    <location>
        <begin position="236"/>
        <end position="412"/>
    </location>
</feature>
<keyword evidence="3" id="KW-0645">Protease</keyword>
<dbReference type="InterPro" id="IPR007863">
    <property type="entry name" value="Peptidase_M16_C"/>
</dbReference>
<comment type="caution">
    <text evidence="12">The sequence shown here is derived from an EMBL/GenBank/DDBJ whole genome shotgun (WGS) entry which is preliminary data.</text>
</comment>
<keyword evidence="7" id="KW-0482">Metalloprotease</keyword>
<name>A0A4Q1KLY7_9SPHN</name>
<dbReference type="PANTHER" id="PTHR43690:SF17">
    <property type="entry name" value="PROTEIN YHJJ"/>
    <property type="match status" value="1"/>
</dbReference>
<keyword evidence="5" id="KW-0378">Hydrolase</keyword>
<evidence type="ECO:0000256" key="6">
    <source>
        <dbReference type="ARBA" id="ARBA00022833"/>
    </source>
</evidence>
<accession>A0A4Q1KLY7</accession>
<feature type="domain" description="Peptidase M16 N-terminal" evidence="10">
    <location>
        <begin position="87"/>
        <end position="221"/>
    </location>
</feature>
<dbReference type="GO" id="GO:0004222">
    <property type="term" value="F:metalloendopeptidase activity"/>
    <property type="evidence" value="ECO:0007669"/>
    <property type="project" value="InterPro"/>
</dbReference>
<dbReference type="Pfam" id="PF05193">
    <property type="entry name" value="Peptidase_M16_C"/>
    <property type="match status" value="2"/>
</dbReference>
<dbReference type="OrthoDB" id="9811314at2"/>
<dbReference type="InterPro" id="IPR001431">
    <property type="entry name" value="Pept_M16_Zn_BS"/>
</dbReference>
<reference evidence="13" key="1">
    <citation type="submission" date="2019-01" db="EMBL/GenBank/DDBJ databases">
        <title>Cytophagaceae bacterium strain CAR-16.</title>
        <authorList>
            <person name="Chen W.-M."/>
        </authorList>
    </citation>
    <scope>NUCLEOTIDE SEQUENCE [LARGE SCALE GENOMIC DNA]</scope>
    <source>
        <strain evidence="13">CHR27</strain>
    </source>
</reference>
<comment type="similarity">
    <text evidence="2 8">Belongs to the peptidase M16 family.</text>
</comment>
<evidence type="ECO:0000259" key="11">
    <source>
        <dbReference type="Pfam" id="PF05193"/>
    </source>
</evidence>
<sequence>MTHRFPPRALILTLAALSLIAGQGDVFARAPAKPAKAQPVAATPVAARPWLYENSDVPVDAAWRFGTLPNGLRYAVRRNSVPPGLLSIRVRVDAGSLHEKPEESGYAHFIEHLTFRGSKFVPDGESKRIWQRLGVTFGSDSNAQTTPTATTYALDLPDASVQGLEESVKILAGMMSDPNIVPAAVEAERAVVLAEMREREGATSRAQDAARALFFAGQPLGAHAPIGTVQSLRAASAETLRAFHERWYRPENVVIAVSGDADPKAIEALILKHFSGWKSEGPTVPAPDFGKPDPAAPASAVVVQPGTHTSVSLAWLRAWTAKADTIVYNQRKLADSVAIQMINRRLEEAARRPGSAFLQASIDVDDTSRSANGTYISIIPSAEGWEAALREVRAIVEDAKASAPSNEEIEREYRAFETSLAIDVENQDTEASATQAGNLTMAVDIRETIVSPQVALDIYRSARPVMTPEFMLDATRRMFSGDAMRALLVLPQEEPDAQGRLDAAMQGPVVAAQGVRITGKVVTMADLPALPPAGIAVSRTPVGALGMEFVTFANGVRMTLFANEGEKGKVRVNVRFGHGLLDLSHKRAQPGWAAGYVLGANGIGSLGQRELDELTNARRLGFDFGIDEEAFELSALTRPADYRDQLRLFAAKLYAPGWDPAPVERVKAGMLAAYDSASATPGGVMGRELGWLLRKKDARYRTPDRAEIAALTPDAFRTFWEPILASGPIEVQIFGDVKADEAIDAVAQTFGALPARAERPVKRAARKARFPRHNAKPLMLTHTGDADQAAAVIAWPTGAGLANAREGRQLEILAQIINDRLFERLRAAEGVAYSPGAQADWPLGFDRGRGYILAMSQLKPGSTDYFFTLVREIAADLAARPVSADELQRVLAPMRQLLSRASTGNAYWMDQMEGAAFDRRYVAAMTSLPRDLLSVSPEQLRALAAKYLVDKKSYSVVVLPQGK</sequence>
<keyword evidence="9" id="KW-0732">Signal</keyword>
<feature type="domain" description="Peptidase M16 C-terminal" evidence="11">
    <location>
        <begin position="711"/>
        <end position="891"/>
    </location>
</feature>
<dbReference type="InterPro" id="IPR011249">
    <property type="entry name" value="Metalloenz_LuxS/M16"/>
</dbReference>
<evidence type="ECO:0000256" key="3">
    <source>
        <dbReference type="ARBA" id="ARBA00022670"/>
    </source>
</evidence>
<proteinExistence type="inferred from homology"/>
<dbReference type="SUPFAM" id="SSF63411">
    <property type="entry name" value="LuxS/MPP-like metallohydrolase"/>
    <property type="match status" value="3"/>
</dbReference>
<evidence type="ECO:0000256" key="4">
    <source>
        <dbReference type="ARBA" id="ARBA00022723"/>
    </source>
</evidence>
<dbReference type="PROSITE" id="PS00143">
    <property type="entry name" value="INSULINASE"/>
    <property type="match status" value="1"/>
</dbReference>
<dbReference type="EMBL" id="SBKP01000003">
    <property type="protein sequence ID" value="RXR29794.1"/>
    <property type="molecule type" value="Genomic_DNA"/>
</dbReference>
<dbReference type="GO" id="GO:0006508">
    <property type="term" value="P:proteolysis"/>
    <property type="evidence" value="ECO:0007669"/>
    <property type="project" value="UniProtKB-KW"/>
</dbReference>
<keyword evidence="6" id="KW-0862">Zinc</keyword>
<dbReference type="RefSeq" id="WP_129403333.1">
    <property type="nucleotide sequence ID" value="NZ_SBKP01000003.1"/>
</dbReference>
<dbReference type="InterPro" id="IPR050626">
    <property type="entry name" value="Peptidase_M16"/>
</dbReference>
<dbReference type="Gene3D" id="3.30.830.10">
    <property type="entry name" value="Metalloenzyme, LuxS/M16 peptidase-like"/>
    <property type="match status" value="4"/>
</dbReference>
<organism evidence="12 13">
    <name type="scientific">Sphingobium fluviale</name>
    <dbReference type="NCBI Taxonomy" id="2506423"/>
    <lineage>
        <taxon>Bacteria</taxon>
        <taxon>Pseudomonadati</taxon>
        <taxon>Pseudomonadota</taxon>
        <taxon>Alphaproteobacteria</taxon>
        <taxon>Sphingomonadales</taxon>
        <taxon>Sphingomonadaceae</taxon>
        <taxon>Sphingobium</taxon>
    </lineage>
</organism>
<protein>
    <submittedName>
        <fullName evidence="12">Insulinase family protein</fullName>
    </submittedName>
</protein>
<dbReference type="Pfam" id="PF00675">
    <property type="entry name" value="Peptidase_M16"/>
    <property type="match status" value="1"/>
</dbReference>
<dbReference type="InterPro" id="IPR011765">
    <property type="entry name" value="Pept_M16_N"/>
</dbReference>
<gene>
    <name evidence="12" type="ORF">EQG66_04385</name>
</gene>
<keyword evidence="13" id="KW-1185">Reference proteome</keyword>
<feature type="signal peptide" evidence="9">
    <location>
        <begin position="1"/>
        <end position="28"/>
    </location>
</feature>